<evidence type="ECO:0000313" key="1">
    <source>
        <dbReference type="EMBL" id="KAG8174147.1"/>
    </source>
</evidence>
<comment type="caution">
    <text evidence="1">The sequence shown here is derived from an EMBL/GenBank/DDBJ whole genome shotgun (WGS) entry which is preliminary data.</text>
</comment>
<dbReference type="PANTHER" id="PTHR46609">
    <property type="entry name" value="EXONUCLEASE, PHAGE-TYPE/RECB, C-TERMINAL DOMAIN-CONTAINING PROTEIN"/>
    <property type="match status" value="1"/>
</dbReference>
<dbReference type="InterPro" id="IPR051703">
    <property type="entry name" value="NF-kappa-B_Signaling_Reg"/>
</dbReference>
<accession>A0AAV6TQ59</accession>
<dbReference type="EMBL" id="JAFNEN010001305">
    <property type="protein sequence ID" value="KAG8174147.1"/>
    <property type="molecule type" value="Genomic_DNA"/>
</dbReference>
<protein>
    <recommendedName>
        <fullName evidence="3">YqaJ viral recombinase domain-containing protein</fullName>
    </recommendedName>
</protein>
<name>A0AAV6TQ59_9ARAC</name>
<proteinExistence type="predicted"/>
<evidence type="ECO:0008006" key="3">
    <source>
        <dbReference type="Google" id="ProtNLM"/>
    </source>
</evidence>
<organism evidence="1 2">
    <name type="scientific">Oedothorax gibbosus</name>
    <dbReference type="NCBI Taxonomy" id="931172"/>
    <lineage>
        <taxon>Eukaryota</taxon>
        <taxon>Metazoa</taxon>
        <taxon>Ecdysozoa</taxon>
        <taxon>Arthropoda</taxon>
        <taxon>Chelicerata</taxon>
        <taxon>Arachnida</taxon>
        <taxon>Araneae</taxon>
        <taxon>Araneomorphae</taxon>
        <taxon>Entelegynae</taxon>
        <taxon>Araneoidea</taxon>
        <taxon>Linyphiidae</taxon>
        <taxon>Erigoninae</taxon>
        <taxon>Oedothorax</taxon>
    </lineage>
</organism>
<dbReference type="GO" id="GO:0006281">
    <property type="term" value="P:DNA repair"/>
    <property type="evidence" value="ECO:0007669"/>
    <property type="project" value="UniProtKB-ARBA"/>
</dbReference>
<dbReference type="SUPFAM" id="SSF52980">
    <property type="entry name" value="Restriction endonuclease-like"/>
    <property type="match status" value="1"/>
</dbReference>
<evidence type="ECO:0000313" key="2">
    <source>
        <dbReference type="Proteomes" id="UP000827092"/>
    </source>
</evidence>
<reference evidence="1 2" key="1">
    <citation type="journal article" date="2022" name="Nat. Ecol. Evol.">
        <title>A masculinizing supergene underlies an exaggerated male reproductive morph in a spider.</title>
        <authorList>
            <person name="Hendrickx F."/>
            <person name="De Corte Z."/>
            <person name="Sonet G."/>
            <person name="Van Belleghem S.M."/>
            <person name="Kostlbacher S."/>
            <person name="Vangestel C."/>
        </authorList>
    </citation>
    <scope>NUCLEOTIDE SEQUENCE [LARGE SCALE GENOMIC DNA]</scope>
    <source>
        <strain evidence="1">W744_W776</strain>
    </source>
</reference>
<dbReference type="PANTHER" id="PTHR46609:SF8">
    <property type="entry name" value="YQAJ VIRAL RECOMBINASE DOMAIN-CONTAINING PROTEIN"/>
    <property type="match status" value="1"/>
</dbReference>
<dbReference type="Proteomes" id="UP000827092">
    <property type="component" value="Unassembled WGS sequence"/>
</dbReference>
<dbReference type="InterPro" id="IPR011604">
    <property type="entry name" value="PDDEXK-like_dom_sf"/>
</dbReference>
<dbReference type="AlphaFoldDB" id="A0AAV6TQ59"/>
<dbReference type="InterPro" id="IPR011335">
    <property type="entry name" value="Restrct_endonuc-II-like"/>
</dbReference>
<gene>
    <name evidence="1" type="ORF">JTE90_020375</name>
</gene>
<dbReference type="Gene3D" id="3.90.320.10">
    <property type="match status" value="1"/>
</dbReference>
<keyword evidence="2" id="KW-1185">Reference proteome</keyword>
<sequence>MSQEWKEQRKGRIILHHTLEEFVRSGLYVSLDKPYLGASPDGCANCLCCPPAVLEIKCPYSIRNNRIGDSCGKSNFFLDENKTKKEPQLLLPSSRPYAHHW</sequence>